<dbReference type="SMART" id="SM00231">
    <property type="entry name" value="FA58C"/>
    <property type="match status" value="1"/>
</dbReference>
<dbReference type="CAZy" id="CBM4">
    <property type="family name" value="Carbohydrate-Binding Module Family 4"/>
</dbReference>
<reference evidence="8" key="2">
    <citation type="submission" date="2006-09" db="EMBL/GenBank/DDBJ databases">
        <authorList>
            <person name="Hong T.-Y."/>
            <person name="Meng M."/>
            <person name="Liu C.-C."/>
        </authorList>
    </citation>
    <scope>NUCLEOTIDE SEQUENCE</scope>
    <source>
        <strain evidence="8">CCRC 17245</strain>
    </source>
</reference>
<evidence type="ECO:0000256" key="4">
    <source>
        <dbReference type="SAM" id="SignalP"/>
    </source>
</evidence>
<feature type="domain" description="F5/8 type C" evidence="5">
    <location>
        <begin position="1629"/>
        <end position="1778"/>
    </location>
</feature>
<dbReference type="InterPro" id="IPR013320">
    <property type="entry name" value="ConA-like_dom_sf"/>
</dbReference>
<organism evidence="8">
    <name type="scientific">Paenibacillus sp. CCRC 17245</name>
    <dbReference type="NCBI Taxonomy" id="406252"/>
    <lineage>
        <taxon>Bacteria</taxon>
        <taxon>Bacillati</taxon>
        <taxon>Bacillota</taxon>
        <taxon>Bacilli</taxon>
        <taxon>Bacillales</taxon>
        <taxon>Paenibacillaceae</taxon>
        <taxon>Paenibacillus</taxon>
    </lineage>
</organism>
<dbReference type="Pfam" id="PF07550">
    <property type="entry name" value="Shr-like_HID"/>
    <property type="match status" value="3"/>
</dbReference>
<dbReference type="PROSITE" id="PS50022">
    <property type="entry name" value="FA58C_3"/>
    <property type="match status" value="1"/>
</dbReference>
<evidence type="ECO:0000259" key="7">
    <source>
        <dbReference type="PROSITE" id="PS51762"/>
    </source>
</evidence>
<reference evidence="8" key="1">
    <citation type="journal article" date="2003" name="Appl. Microbiol. Biotechnol.">
        <title>Biochemical characterization and antifungal activity of an endo-1,3-beta-glucanase of Paenibacillus sp. isolated from garden soil.</title>
        <authorList>
            <person name="Hong T.Y."/>
            <person name="Meng M."/>
        </authorList>
    </citation>
    <scope>NUCLEOTIDE SEQUENCE</scope>
    <source>
        <strain evidence="8">CCRC 17245</strain>
    </source>
</reference>
<dbReference type="InterPro" id="IPR000421">
    <property type="entry name" value="FA58C"/>
</dbReference>
<feature type="domain" description="SLH" evidence="6">
    <location>
        <begin position="61"/>
        <end position="118"/>
    </location>
</feature>
<dbReference type="InterPro" id="IPR001119">
    <property type="entry name" value="SLH_dom"/>
</dbReference>
<evidence type="ECO:0000259" key="6">
    <source>
        <dbReference type="PROSITE" id="PS51272"/>
    </source>
</evidence>
<dbReference type="PROSITE" id="PS51762">
    <property type="entry name" value="GH16_2"/>
    <property type="match status" value="1"/>
</dbReference>
<dbReference type="Gene3D" id="2.60.120.260">
    <property type="entry name" value="Galactose-binding domain-like"/>
    <property type="match status" value="5"/>
</dbReference>
<dbReference type="Pfam" id="PF22633">
    <property type="entry name" value="F5_F8_type_C_2"/>
    <property type="match status" value="1"/>
</dbReference>
<name>Q000P7_9BACL</name>
<feature type="domain" description="SLH" evidence="6">
    <location>
        <begin position="183"/>
        <end position="246"/>
    </location>
</feature>
<dbReference type="Pfam" id="PF00395">
    <property type="entry name" value="SLH"/>
    <property type="match status" value="3"/>
</dbReference>
<gene>
    <name evidence="8" type="primary">lamA</name>
</gene>
<evidence type="ECO:0000256" key="3">
    <source>
        <dbReference type="SAM" id="MobiDB-lite"/>
    </source>
</evidence>
<keyword evidence="2" id="KW-0378">Hydrolase</keyword>
<feature type="signal peptide" evidence="4">
    <location>
        <begin position="1"/>
        <end position="31"/>
    </location>
</feature>
<dbReference type="InterPro" id="IPR050546">
    <property type="entry name" value="Glycosyl_Hydrlase_16"/>
</dbReference>
<reference evidence="8" key="3">
    <citation type="journal article" date="2009" name="Appl. Microbiol. Biotechnol.">
        <title>Cloning and functional characterization of a complex endo-beta-1,3-glucanase from Paenibacillus sp.</title>
        <authorList>
            <person name="Cheng Y.M."/>
            <person name="Hong T.Y."/>
            <person name="Liu C.C."/>
            <person name="Meng M."/>
        </authorList>
    </citation>
    <scope>NUCLEOTIDE SEQUENCE</scope>
    <source>
        <strain evidence="8">CCRC 17245</strain>
    </source>
</reference>
<dbReference type="CAZy" id="CBM54">
    <property type="family name" value="Carbohydrate-Binding Module Family 54"/>
</dbReference>
<keyword evidence="4" id="KW-0732">Signal</keyword>
<proteinExistence type="inferred from homology"/>
<dbReference type="BRENDA" id="3.2.1.39">
    <property type="organism ID" value="14544"/>
</dbReference>
<feature type="chain" id="PRO_5004161774" evidence="4">
    <location>
        <begin position="32"/>
        <end position="1792"/>
    </location>
</feature>
<dbReference type="SUPFAM" id="SSF49785">
    <property type="entry name" value="Galactose-binding domain-like"/>
    <property type="match status" value="5"/>
</dbReference>
<feature type="domain" description="GH16" evidence="7">
    <location>
        <begin position="523"/>
        <end position="796"/>
    </location>
</feature>
<dbReference type="PROSITE" id="PS51272">
    <property type="entry name" value="SLH"/>
    <property type="match status" value="3"/>
</dbReference>
<dbReference type="Pfam" id="PF00722">
    <property type="entry name" value="Glyco_hydro_16"/>
    <property type="match status" value="1"/>
</dbReference>
<comment type="similarity">
    <text evidence="1">Belongs to the glycosyl hydrolase 16 family.</text>
</comment>
<accession>Q000P7</accession>
<dbReference type="CAZy" id="GH16">
    <property type="family name" value="Glycoside Hydrolase Family 16"/>
</dbReference>
<dbReference type="SMR" id="Q000P7"/>
<protein>
    <submittedName>
        <fullName evidence="8">Endo-beta-1,3-glucanase</fullName>
    </submittedName>
</protein>
<evidence type="ECO:0000256" key="2">
    <source>
        <dbReference type="ARBA" id="ARBA00022801"/>
    </source>
</evidence>
<sequence length="1792" mass="190148">MTLSSGKSNRFRRRFAAVLFGTVLLAGQIPAAGWAAPAASSGAGAIQASSEEPGISADQAGAGAAFKDIQGTWASRQVGKWAGLGLVNGSGGQFRPGDTVSRAEFAKLVNALFGFTAKTGGTLGDVAPGKWYAEQVAIALQAGYMEGYPGGLFKPEAAVTRQEAAKIAALLFPLATADSAAVLSGFKDRTAIGGFAVQPLADLVSAGALKGFADGTLRPQQPLTRAEAVVLLDRLAGEIIRQPGSYDGVKSDSGLLIASADTILKQAEVKGNVLITAGVGEGEVTLDGLSADGTLYVNGGGSHSVHLRNAKVGKVVVNKSGGPVRVVLEGSSKVGEMSLETGAVVEVGEQAEVASLQVEQSAGGTELNVKGTVGELQTQASGVTLNGETFEQGKVLEVQQGKAADKTEPQNGNAPAGGTSGGGAASPGNGGGSGGGGNGGGGTAGENLAAPVLTPDPVNNVLGRDVALTFADNPAWRNAISEITLNGRKLTLTADYLLSAGSLTLKASVFAETGDHTLIIKAAGYTDVSVTQPMGKWELVWGDEFDGSGTHVDANGVNLDKWGYQNGTGAEYGLDGWGNNEQQYYTKDNLKVQDGKLTITAKKQPLGGKPYTSGRLWTSPTFTKQYGRFEASIKLPEGEGLWPAFWMMPKDSKYGVWASSGELDIMEVRGRLPEESSGTIHYGKPWPNNKSTGTDYHFPAGQSISSGFHTYAVEWEPGEIRWYVDGNLFQKVDEWSSEGAGQPDKYAFPAPFDQPFYIILNLAVGGNFDGNRLPPDSKLPAEMQVDYVRAYELDGKPYKTPVEPVLAKEPIPAEARQPVDGSYIADSNFEQGLTDIPVSSQPLSADKWNFLHTPDYGGAGSASIEQIENRNFAKIVPTSAGNQNYSLQMIQYAPLVRGHVYKLSFDAKSDAERSIAVKMGGDGDNGWAAYSDNFDVKLQASLQHYEYRFVMGAQTDLTARLEFNAGLNTHPVWIGHVRLEETDQVTDPDGAKTPLEDGNHIYNGTFDLGTMDRMKYWHFVTEAPDGGADASASVDPDARELAVDIRSGGSHPQAVRLLQKGINLLQNDTYELTFEAKAGSPRSIGVTLLSKDGSTIYGKAEGLAVGTTAEQQTVTFTMPVQVSDPEGQLVFELGGGQAGKAALTLDNIRLIRTTNNNVDYSKVSLYPLVNGDFSAGLSGWEPFTQGAAANFSAADGIAKVSVSNVGTEAWNIMFNQSNLNLTKGFTYVLAFDAKSSAARDTEVTLEDAAYNRRFDSGFISLGTDWQHYEYTVKAAADDNVALKLLLGKTPQAPNGAHDVSFRNVVLEVKDAPLQRPPALAADATDNRYGQPVQIGFKDNEAWRTAISSILVNDRVLEAGAYEIQPGALILLAPSFSSEGTYRITVKAAGYADTSVTQVLIAGDGNLLVNGGFDQEKTAWELWVANEGDTTFDVKDGAAELNIHYYGGLDPQWGVPFSWYTQLMQSGVKVEAGKTYELSFRAWSSVDRPILVELTGYNNNQQLPFSITGDSQEVYTAVLKPSANAVFTLKYLLGNVITDGLTTPDAEHQLHLDDIKLTEVKGGPQLTADTTENQAGHEIELTFPDDPDWRGAISGVLINGTAAGMDKVAAGPGSLKLEASLFPSPGSYTISILAQGYAGNTVSQLILSASPNVALGKTATASTSVQSASGAVDGNANTRWESDFNDPQWLSVDLGGLYRIDSVLLNWEGAYGKTYQVQISQAEQPGENDWTDWYTEAAGNGGQDLVFAAPAEARHVRILGTARATQYGYSLWEMEVYGTPAEDQTAAGEDVNP</sequence>
<dbReference type="InterPro" id="IPR003305">
    <property type="entry name" value="CenC_carb-bd"/>
</dbReference>
<evidence type="ECO:0000256" key="1">
    <source>
        <dbReference type="ARBA" id="ARBA00006865"/>
    </source>
</evidence>
<dbReference type="InterPro" id="IPR011432">
    <property type="entry name" value="Shr-like_HID"/>
</dbReference>
<feature type="domain" description="SLH" evidence="6">
    <location>
        <begin position="119"/>
        <end position="182"/>
    </location>
</feature>
<dbReference type="InterPro" id="IPR000757">
    <property type="entry name" value="Beta-glucanase-like"/>
</dbReference>
<dbReference type="EMBL" id="DQ987544">
    <property type="protein sequence ID" value="ABJ15796.1"/>
    <property type="molecule type" value="Genomic_DNA"/>
</dbReference>
<feature type="region of interest" description="Disordered" evidence="3">
    <location>
        <begin position="400"/>
        <end position="451"/>
    </location>
</feature>
<feature type="compositionally biased region" description="Gly residues" evidence="3">
    <location>
        <begin position="418"/>
        <end position="444"/>
    </location>
</feature>
<evidence type="ECO:0000259" key="5">
    <source>
        <dbReference type="PROSITE" id="PS50022"/>
    </source>
</evidence>
<dbReference type="Gene3D" id="2.60.120.200">
    <property type="match status" value="1"/>
</dbReference>
<dbReference type="PANTHER" id="PTHR10963:SF55">
    <property type="entry name" value="GLYCOSIDE HYDROLASE FAMILY 16 PROTEIN"/>
    <property type="match status" value="1"/>
</dbReference>
<dbReference type="CAZy" id="CBM32">
    <property type="family name" value="Carbohydrate-Binding Module Family 32"/>
</dbReference>
<dbReference type="BRENDA" id="3.2.1.6">
    <property type="organism ID" value="14544"/>
</dbReference>
<dbReference type="SUPFAM" id="SSF49899">
    <property type="entry name" value="Concanavalin A-like lectins/glucanases"/>
    <property type="match status" value="1"/>
</dbReference>
<dbReference type="InterPro" id="IPR008979">
    <property type="entry name" value="Galactose-bd-like_sf"/>
</dbReference>
<evidence type="ECO:0000313" key="8">
    <source>
        <dbReference type="EMBL" id="ABJ15796.1"/>
    </source>
</evidence>
<dbReference type="GO" id="GO:0004553">
    <property type="term" value="F:hydrolase activity, hydrolyzing O-glycosyl compounds"/>
    <property type="evidence" value="ECO:0007669"/>
    <property type="project" value="InterPro"/>
</dbReference>
<dbReference type="CDD" id="cd08023">
    <property type="entry name" value="GH16_laminarinase_like"/>
    <property type="match status" value="1"/>
</dbReference>
<dbReference type="Pfam" id="PF02018">
    <property type="entry name" value="CBM_4_9"/>
    <property type="match status" value="4"/>
</dbReference>
<dbReference type="PANTHER" id="PTHR10963">
    <property type="entry name" value="GLYCOSYL HYDROLASE-RELATED"/>
    <property type="match status" value="1"/>
</dbReference>
<dbReference type="GO" id="GO:0005975">
    <property type="term" value="P:carbohydrate metabolic process"/>
    <property type="evidence" value="ECO:0007669"/>
    <property type="project" value="InterPro"/>
</dbReference>